<evidence type="ECO:0000256" key="8">
    <source>
        <dbReference type="ARBA" id="ARBA00023136"/>
    </source>
</evidence>
<dbReference type="PANTHER" id="PTHR10050:SF46">
    <property type="entry name" value="PROTEIN O-MANNOSYL-TRANSFERASE 2"/>
    <property type="match status" value="1"/>
</dbReference>
<feature type="transmembrane region" description="Helical" evidence="10">
    <location>
        <begin position="249"/>
        <end position="268"/>
    </location>
</feature>
<comment type="similarity">
    <text evidence="3 10">Belongs to the glycosyltransferase 39 family.</text>
</comment>
<dbReference type="PANTHER" id="PTHR10050">
    <property type="entry name" value="DOLICHYL-PHOSPHATE-MANNOSE--PROTEIN MANNOSYLTRANSFERASE"/>
    <property type="match status" value="1"/>
</dbReference>
<feature type="transmembrane region" description="Helical" evidence="10">
    <location>
        <begin position="356"/>
        <end position="373"/>
    </location>
</feature>
<feature type="transmembrane region" description="Helical" evidence="10">
    <location>
        <begin position="454"/>
        <end position="476"/>
    </location>
</feature>
<dbReference type="AlphaFoldDB" id="A0A1Z4JCE1"/>
<feature type="transmembrane region" description="Helical" evidence="10">
    <location>
        <begin position="128"/>
        <end position="145"/>
    </location>
</feature>
<comment type="function">
    <text evidence="10">Protein O-mannosyltransferase that catalyzes the transfer of a single mannose residue from a polyprenol phospho-mannosyl lipidic donor to the hydroxyl group of selected serine and threonine residues in acceptor proteins.</text>
</comment>
<dbReference type="Proteomes" id="UP000217895">
    <property type="component" value="Chromosome"/>
</dbReference>
<keyword evidence="4 10" id="KW-0328">Glycosyltransferase</keyword>
<evidence type="ECO:0000256" key="4">
    <source>
        <dbReference type="ARBA" id="ARBA00022676"/>
    </source>
</evidence>
<dbReference type="EC" id="2.4.1.-" evidence="10"/>
<dbReference type="GO" id="GO:0004169">
    <property type="term" value="F:dolichyl-phosphate-mannose-protein mannosyltransferase activity"/>
    <property type="evidence" value="ECO:0007669"/>
    <property type="project" value="UniProtKB-UniRule"/>
</dbReference>
<feature type="domain" description="ArnT-like N-terminal" evidence="11">
    <location>
        <begin position="22"/>
        <end position="273"/>
    </location>
</feature>
<evidence type="ECO:0000256" key="10">
    <source>
        <dbReference type="RuleBase" id="RU367007"/>
    </source>
</evidence>
<dbReference type="UniPathway" id="UPA00378"/>
<evidence type="ECO:0000256" key="6">
    <source>
        <dbReference type="ARBA" id="ARBA00022692"/>
    </source>
</evidence>
<organism evidence="13 14">
    <name type="scientific">Leptolyngbya boryana NIES-2135</name>
    <dbReference type="NCBI Taxonomy" id="1973484"/>
    <lineage>
        <taxon>Bacteria</taxon>
        <taxon>Bacillati</taxon>
        <taxon>Cyanobacteriota</taxon>
        <taxon>Cyanophyceae</taxon>
        <taxon>Leptolyngbyales</taxon>
        <taxon>Leptolyngbyaceae</taxon>
        <taxon>Leptolyngbya group</taxon>
        <taxon>Leptolyngbya</taxon>
    </lineage>
</organism>
<keyword evidence="14" id="KW-1185">Reference proteome</keyword>
<gene>
    <name evidence="13" type="ORF">NIES2135_11970</name>
</gene>
<keyword evidence="10" id="KW-1003">Cell membrane</keyword>
<accession>A0A1Z4JCE1</accession>
<reference evidence="13 14" key="1">
    <citation type="submission" date="2017-06" db="EMBL/GenBank/DDBJ databases">
        <title>Genome sequencing of cyanobaciteial culture collection at National Institute for Environmental Studies (NIES).</title>
        <authorList>
            <person name="Hirose Y."/>
            <person name="Shimura Y."/>
            <person name="Fujisawa T."/>
            <person name="Nakamura Y."/>
            <person name="Kawachi M."/>
        </authorList>
    </citation>
    <scope>NUCLEOTIDE SEQUENCE [LARGE SCALE GENOMIC DNA]</scope>
    <source>
        <strain evidence="13 14">NIES-2135</strain>
    </source>
</reference>
<evidence type="ECO:0000256" key="2">
    <source>
        <dbReference type="ARBA" id="ARBA00004922"/>
    </source>
</evidence>
<feature type="transmembrane region" description="Helical" evidence="10">
    <location>
        <begin position="200"/>
        <end position="218"/>
    </location>
</feature>
<dbReference type="Pfam" id="PF16192">
    <property type="entry name" value="PMT_4TMC"/>
    <property type="match status" value="1"/>
</dbReference>
<keyword evidence="7 10" id="KW-1133">Transmembrane helix</keyword>
<evidence type="ECO:0000256" key="1">
    <source>
        <dbReference type="ARBA" id="ARBA00004127"/>
    </source>
</evidence>
<feature type="transmembrane region" description="Helical" evidence="10">
    <location>
        <begin position="177"/>
        <end position="194"/>
    </location>
</feature>
<evidence type="ECO:0000256" key="7">
    <source>
        <dbReference type="ARBA" id="ARBA00022989"/>
    </source>
</evidence>
<dbReference type="EMBL" id="AP018203">
    <property type="protein sequence ID" value="BAY54380.1"/>
    <property type="molecule type" value="Genomic_DNA"/>
</dbReference>
<keyword evidence="6 10" id="KW-0812">Transmembrane</keyword>
<evidence type="ECO:0000313" key="13">
    <source>
        <dbReference type="EMBL" id="BAY54380.1"/>
    </source>
</evidence>
<feature type="transmembrane region" description="Helical" evidence="10">
    <location>
        <begin position="422"/>
        <end position="442"/>
    </location>
</feature>
<evidence type="ECO:0000256" key="3">
    <source>
        <dbReference type="ARBA" id="ARBA00007222"/>
    </source>
</evidence>
<feature type="domain" description="Protein O-mannosyl-transferase C-terminal four TM" evidence="12">
    <location>
        <begin position="279"/>
        <end position="492"/>
    </location>
</feature>
<dbReference type="InterPro" id="IPR032421">
    <property type="entry name" value="PMT_4TMC"/>
</dbReference>
<name>A0A1Z4JCE1_LEPBY</name>
<dbReference type="Pfam" id="PF02366">
    <property type="entry name" value="PMT"/>
    <property type="match status" value="1"/>
</dbReference>
<protein>
    <recommendedName>
        <fullName evidence="9 10">Polyprenol-phosphate-mannose--protein mannosyltransferase</fullName>
        <ecNumber evidence="10">2.4.1.-</ecNumber>
    </recommendedName>
</protein>
<keyword evidence="5 10" id="KW-0808">Transferase</keyword>
<feature type="transmembrane region" description="Helical" evidence="10">
    <location>
        <begin position="151"/>
        <end position="170"/>
    </location>
</feature>
<evidence type="ECO:0000313" key="14">
    <source>
        <dbReference type="Proteomes" id="UP000217895"/>
    </source>
</evidence>
<comment type="pathway">
    <text evidence="2 10">Protein modification; protein glycosylation.</text>
</comment>
<evidence type="ECO:0000256" key="9">
    <source>
        <dbReference type="ARBA" id="ARBA00093617"/>
    </source>
</evidence>
<evidence type="ECO:0000256" key="5">
    <source>
        <dbReference type="ARBA" id="ARBA00022679"/>
    </source>
</evidence>
<feature type="transmembrane region" description="Helical" evidence="10">
    <location>
        <begin position="398"/>
        <end position="416"/>
    </location>
</feature>
<evidence type="ECO:0000259" key="12">
    <source>
        <dbReference type="Pfam" id="PF16192"/>
    </source>
</evidence>
<evidence type="ECO:0000259" key="11">
    <source>
        <dbReference type="Pfam" id="PF02366"/>
    </source>
</evidence>
<keyword evidence="8 10" id="KW-0472">Membrane</keyword>
<feature type="transmembrane region" description="Helical" evidence="10">
    <location>
        <begin position="103"/>
        <end position="121"/>
    </location>
</feature>
<feature type="transmembrane region" description="Helical" evidence="10">
    <location>
        <begin position="12"/>
        <end position="31"/>
    </location>
</feature>
<dbReference type="InterPro" id="IPR027005">
    <property type="entry name" value="PMT-like"/>
</dbReference>
<proteinExistence type="inferred from homology"/>
<dbReference type="GO" id="GO:0012505">
    <property type="term" value="C:endomembrane system"/>
    <property type="evidence" value="ECO:0007669"/>
    <property type="project" value="UniProtKB-SubCell"/>
</dbReference>
<dbReference type="GO" id="GO:0005886">
    <property type="term" value="C:plasma membrane"/>
    <property type="evidence" value="ECO:0007669"/>
    <property type="project" value="UniProtKB-SubCell"/>
</dbReference>
<comment type="subcellular location">
    <subcellularLocation>
        <location evidence="10">Cell membrane</location>
    </subcellularLocation>
    <subcellularLocation>
        <location evidence="1">Endomembrane system</location>
        <topology evidence="1">Multi-pass membrane protein</topology>
    </subcellularLocation>
</comment>
<sequence length="493" mass="56733">MRKTEQPIKPIAWFRLGLLGIFLVSLGLRFWGLERFNTLVFDEVYYAKFANNYLTGTNFFDGHPPLSKYLIAIGIWIGNQIPIGRDTVNSLTGSTLSTWSYRWLNALTGSFIPLVIAAIAFQLSRRRSYALVAGSLAAMDGLFLVESRYALNNVYLVLFGLLGQWCLLLSLRSSKRLNFSLVLSGVFFAASASIKWNGLWFLASIYLLWGIGWSFRVMNWFRQSSKGSEQIPTNSLPTSSLYRLTQINLLYFLLCFAAIPALVYWLIWLPHIHLNPEFDFLEVQRQILVYHQRVGSGSNIHPYCSTWYSWIPMLRPVAYFYQVTESVNAPIPSGNSALVLEPGRVVYDVHALGNPFLWWFSSIAIAFLVWILLEHWKILPSLAIPNAPRLSFLPPQELWIVLFLLISYVANLLPWVPVSRCVFLYHYMGSSVYAGMGLAWLVDRWFRTREFRAIGIGVMVICAISFIFWMPIYLGLPLTLDEYKLRMWFRSWV</sequence>
<dbReference type="InterPro" id="IPR003342">
    <property type="entry name" value="ArnT-like_N"/>
</dbReference>